<feature type="region of interest" description="Disordered" evidence="1">
    <location>
        <begin position="79"/>
        <end position="172"/>
    </location>
</feature>
<keyword evidence="3" id="KW-1185">Reference proteome</keyword>
<proteinExistence type="predicted"/>
<sequence>MWELSLNVGSIASPKKRHEFAAELCQDGDDNNLLRVDHRTLEPYYCNIQSALVGLQALINKIYEMMCIQVVQMQWPPKDNNPVPTATNSDGVAGHASSSDAPCVTGRLQKRKADAAARSAQRKKMLGRAKNTAASDGSATPPLQPTIRKATGKQRAGSAAARSTKLHQPLRRHRRWTHHRNRCNVASLSHCMST</sequence>
<dbReference type="AlphaFoldDB" id="A0A8T1WIV4"/>
<organism evidence="2 3">
    <name type="scientific">Phytophthora pseudosyringae</name>
    <dbReference type="NCBI Taxonomy" id="221518"/>
    <lineage>
        <taxon>Eukaryota</taxon>
        <taxon>Sar</taxon>
        <taxon>Stramenopiles</taxon>
        <taxon>Oomycota</taxon>
        <taxon>Peronosporomycetes</taxon>
        <taxon>Peronosporales</taxon>
        <taxon>Peronosporaceae</taxon>
        <taxon>Phytophthora</taxon>
    </lineage>
</organism>
<accession>A0A8T1WIV4</accession>
<gene>
    <name evidence="2" type="ORF">PHYPSEUDO_004131</name>
</gene>
<evidence type="ECO:0000313" key="3">
    <source>
        <dbReference type="Proteomes" id="UP000694044"/>
    </source>
</evidence>
<reference evidence="2" key="1">
    <citation type="submission" date="2021-02" db="EMBL/GenBank/DDBJ databases">
        <authorList>
            <person name="Palmer J.M."/>
        </authorList>
    </citation>
    <scope>NUCLEOTIDE SEQUENCE</scope>
    <source>
        <strain evidence="2">SCRP734</strain>
    </source>
</reference>
<dbReference type="Proteomes" id="UP000694044">
    <property type="component" value="Unassembled WGS sequence"/>
</dbReference>
<dbReference type="EMBL" id="JAGDFM010000019">
    <property type="protein sequence ID" value="KAG7391629.1"/>
    <property type="molecule type" value="Genomic_DNA"/>
</dbReference>
<feature type="compositionally biased region" description="Polar residues" evidence="1">
    <location>
        <begin position="82"/>
        <end position="100"/>
    </location>
</feature>
<name>A0A8T1WIV4_9STRA</name>
<evidence type="ECO:0000313" key="2">
    <source>
        <dbReference type="EMBL" id="KAG7391629.1"/>
    </source>
</evidence>
<comment type="caution">
    <text evidence="2">The sequence shown here is derived from an EMBL/GenBank/DDBJ whole genome shotgun (WGS) entry which is preliminary data.</text>
</comment>
<evidence type="ECO:0000256" key="1">
    <source>
        <dbReference type="SAM" id="MobiDB-lite"/>
    </source>
</evidence>
<protein>
    <submittedName>
        <fullName evidence="2">Uncharacterized protein</fullName>
    </submittedName>
</protein>